<dbReference type="Pfam" id="PF20964">
    <property type="entry name" value="DnaX_C"/>
    <property type="match status" value="1"/>
</dbReference>
<dbReference type="GO" id="GO:0003887">
    <property type="term" value="F:DNA-directed DNA polymerase activity"/>
    <property type="evidence" value="ECO:0007669"/>
    <property type="project" value="UniProtKB-EC"/>
</dbReference>
<protein>
    <recommendedName>
        <fullName evidence="11">DNA polymerase III subunit gamma/tau</fullName>
        <ecNumber evidence="11">2.7.7.7</ecNumber>
    </recommendedName>
</protein>
<evidence type="ECO:0000256" key="4">
    <source>
        <dbReference type="ARBA" id="ARBA00022705"/>
    </source>
</evidence>
<comment type="function">
    <text evidence="11">DNA polymerase III is a complex, multichain enzyme responsible for most of the replicative synthesis in bacteria. This DNA polymerase also exhibits 3' to 5' exonuclease activity.</text>
</comment>
<evidence type="ECO:0000256" key="6">
    <source>
        <dbReference type="ARBA" id="ARBA00022741"/>
    </source>
</evidence>
<dbReference type="Gene3D" id="1.10.8.60">
    <property type="match status" value="1"/>
</dbReference>
<reference evidence="14 15" key="1">
    <citation type="submission" date="2023-03" db="EMBL/GenBank/DDBJ databases">
        <title>Novel Species.</title>
        <authorList>
            <person name="Ma S."/>
        </authorList>
    </citation>
    <scope>NUCLEOTIDE SEQUENCE [LARGE SCALE GENOMIC DNA]</scope>
    <source>
        <strain evidence="14 15">B11</strain>
    </source>
</reference>
<dbReference type="SMART" id="SM00382">
    <property type="entry name" value="AAA"/>
    <property type="match status" value="1"/>
</dbReference>
<dbReference type="RefSeq" id="WP_369018199.1">
    <property type="nucleotide sequence ID" value="NZ_CP121689.1"/>
</dbReference>
<dbReference type="InterPro" id="IPR001270">
    <property type="entry name" value="ClpA/B"/>
</dbReference>
<dbReference type="InterPro" id="IPR045085">
    <property type="entry name" value="HLD_clamp_pol_III_gamma_tau"/>
</dbReference>
<dbReference type="InterPro" id="IPR008921">
    <property type="entry name" value="DNA_pol3_clamp-load_cplx_C"/>
</dbReference>
<keyword evidence="5" id="KW-0479">Metal-binding</keyword>
<evidence type="ECO:0000256" key="3">
    <source>
        <dbReference type="ARBA" id="ARBA00022695"/>
    </source>
</evidence>
<evidence type="ECO:0000256" key="1">
    <source>
        <dbReference type="ARBA" id="ARBA00006360"/>
    </source>
</evidence>
<dbReference type="PRINTS" id="PR00300">
    <property type="entry name" value="CLPPROTEASEA"/>
</dbReference>
<keyword evidence="3 11" id="KW-0548">Nucleotidyltransferase</keyword>
<dbReference type="NCBIfam" id="TIGR02397">
    <property type="entry name" value="dnaX_nterm"/>
    <property type="match status" value="1"/>
</dbReference>
<feature type="region of interest" description="Disordered" evidence="12">
    <location>
        <begin position="485"/>
        <end position="524"/>
    </location>
</feature>
<dbReference type="SUPFAM" id="SSF48019">
    <property type="entry name" value="post-AAA+ oligomerization domain-like"/>
    <property type="match status" value="1"/>
</dbReference>
<evidence type="ECO:0000256" key="9">
    <source>
        <dbReference type="ARBA" id="ARBA00022932"/>
    </source>
</evidence>
<dbReference type="InterPro" id="IPR003593">
    <property type="entry name" value="AAA+_ATPase"/>
</dbReference>
<evidence type="ECO:0000313" key="15">
    <source>
        <dbReference type="Proteomes" id="UP001461341"/>
    </source>
</evidence>
<dbReference type="EC" id="2.7.7.7" evidence="11"/>
<evidence type="ECO:0000256" key="12">
    <source>
        <dbReference type="SAM" id="MobiDB-lite"/>
    </source>
</evidence>
<dbReference type="InterPro" id="IPR022754">
    <property type="entry name" value="DNA_pol_III_gamma-3"/>
</dbReference>
<proteinExistence type="inferred from homology"/>
<dbReference type="PANTHER" id="PTHR11669:SF0">
    <property type="entry name" value="PROTEIN STICHEL-LIKE 2"/>
    <property type="match status" value="1"/>
</dbReference>
<feature type="compositionally biased region" description="Polar residues" evidence="12">
    <location>
        <begin position="372"/>
        <end position="382"/>
    </location>
</feature>
<keyword evidence="4 11" id="KW-0235">DNA replication</keyword>
<evidence type="ECO:0000256" key="7">
    <source>
        <dbReference type="ARBA" id="ARBA00022833"/>
    </source>
</evidence>
<dbReference type="SUPFAM" id="SSF52540">
    <property type="entry name" value="P-loop containing nucleoside triphosphate hydrolases"/>
    <property type="match status" value="1"/>
</dbReference>
<dbReference type="Proteomes" id="UP001461341">
    <property type="component" value="Chromosome"/>
</dbReference>
<dbReference type="Pfam" id="PF13177">
    <property type="entry name" value="DNA_pol3_delta2"/>
    <property type="match status" value="1"/>
</dbReference>
<keyword evidence="7" id="KW-0862">Zinc</keyword>
<dbReference type="InterPro" id="IPR048448">
    <property type="entry name" value="DnaX-like_C"/>
</dbReference>
<evidence type="ECO:0000259" key="13">
    <source>
        <dbReference type="SMART" id="SM00382"/>
    </source>
</evidence>
<evidence type="ECO:0000256" key="10">
    <source>
        <dbReference type="ARBA" id="ARBA00049244"/>
    </source>
</evidence>
<evidence type="ECO:0000256" key="11">
    <source>
        <dbReference type="RuleBase" id="RU364063"/>
    </source>
</evidence>
<dbReference type="InterPro" id="IPR027417">
    <property type="entry name" value="P-loop_NTPase"/>
</dbReference>
<keyword evidence="6 11" id="KW-0547">Nucleotide-binding</keyword>
<evidence type="ECO:0000313" key="14">
    <source>
        <dbReference type="EMBL" id="WZL76044.1"/>
    </source>
</evidence>
<keyword evidence="9 11" id="KW-0239">DNA-directed DNA polymerase</keyword>
<comment type="catalytic activity">
    <reaction evidence="10 11">
        <text>DNA(n) + a 2'-deoxyribonucleoside 5'-triphosphate = DNA(n+1) + diphosphate</text>
        <dbReference type="Rhea" id="RHEA:22508"/>
        <dbReference type="Rhea" id="RHEA-COMP:17339"/>
        <dbReference type="Rhea" id="RHEA-COMP:17340"/>
        <dbReference type="ChEBI" id="CHEBI:33019"/>
        <dbReference type="ChEBI" id="CHEBI:61560"/>
        <dbReference type="ChEBI" id="CHEBI:173112"/>
        <dbReference type="EC" id="2.7.7.7"/>
    </reaction>
</comment>
<dbReference type="EMBL" id="CP121689">
    <property type="protein sequence ID" value="WZL76044.1"/>
    <property type="molecule type" value="Genomic_DNA"/>
</dbReference>
<organism evidence="14 15">
    <name type="scientific">Thermatribacter velox</name>
    <dbReference type="NCBI Taxonomy" id="3039681"/>
    <lineage>
        <taxon>Bacteria</taxon>
        <taxon>Pseudomonadati</taxon>
        <taxon>Atribacterota</taxon>
        <taxon>Atribacteria</taxon>
        <taxon>Atribacterales</taxon>
        <taxon>Thermatribacteraceae</taxon>
        <taxon>Thermatribacter</taxon>
    </lineage>
</organism>
<dbReference type="CDD" id="cd00009">
    <property type="entry name" value="AAA"/>
    <property type="match status" value="1"/>
</dbReference>
<name>A0ABZ2YAN5_9BACT</name>
<evidence type="ECO:0000256" key="8">
    <source>
        <dbReference type="ARBA" id="ARBA00022840"/>
    </source>
</evidence>
<sequence length="559" mass="63313">MDYLVLYRKWRPLRFEEIAGQEIPVKILTNSIKKSSIHHAYLFCGPRGVGKTTTARILAMALNCEKGVTTTPCGKCKNCTAIISGGSLDVVEIDAASHRGINEIRDLRERIKYAPLQCRFKVYIIDEVHMLTQEAFNALLKTLEEPPQHVIFVLATTDPQRLPDTILSRCLRINFNAISEEDIVKQLKKIAQAENLDIGEDLLYRIALKAKGSLRDAEVYLEQLLVWGEEINWETVSQILREPDDQEMDDFVEALKRGDEKRAIVIFNGWIDKGFSSENIYYSLLAYFRNLLIFALTGEKRLAHVSPQRSVKLKELLQDFSIQQIQKILKDFQEIEALLRHSLNPQIVLELRILQIAQELSKGKERAEGSVPLTSPESVSKPEQNEKVPPASERPQDPFRVHWQEILKTIKNEKISLYAFLQAAECKLENENNVVLSFAPCYQFHKESVERSDNLSLLKEICQKITGKNLLIKCVIDESVTSAALENPSKPQKNPLNEPSTTRPTPQTRVMEKTPTPPSNNGALSLSEVCEMFSGLLVGYSSKDHMKGGLEDAELQESS</sequence>
<dbReference type="InterPro" id="IPR050238">
    <property type="entry name" value="DNA_Rep/Repair_Clamp_Loader"/>
</dbReference>
<keyword evidence="8 11" id="KW-0067">ATP-binding</keyword>
<comment type="subunit">
    <text evidence="11">DNA polymerase III contains a core (composed of alpha, epsilon and theta chains) that associates with a tau subunit. This core dimerizes to form the POLIII' complex. PolIII' associates with the gamma complex (composed of gamma, delta, delta', psi and chi chains) and with the beta chain to form the complete DNA polymerase III complex.</text>
</comment>
<dbReference type="NCBIfam" id="NF004046">
    <property type="entry name" value="PRK05563.1"/>
    <property type="match status" value="1"/>
</dbReference>
<dbReference type="Gene3D" id="3.40.50.300">
    <property type="entry name" value="P-loop containing nucleotide triphosphate hydrolases"/>
    <property type="match status" value="1"/>
</dbReference>
<dbReference type="Pfam" id="PF12169">
    <property type="entry name" value="DNA_pol3_gamma3"/>
    <property type="match status" value="1"/>
</dbReference>
<feature type="compositionally biased region" description="Polar residues" evidence="12">
    <location>
        <begin position="485"/>
        <end position="508"/>
    </location>
</feature>
<comment type="similarity">
    <text evidence="1 11">Belongs to the DnaX/STICHEL family.</text>
</comment>
<dbReference type="Gene3D" id="1.20.272.10">
    <property type="match status" value="1"/>
</dbReference>
<dbReference type="PANTHER" id="PTHR11669">
    <property type="entry name" value="REPLICATION FACTOR C / DNA POLYMERASE III GAMMA-TAU SUBUNIT"/>
    <property type="match status" value="1"/>
</dbReference>
<feature type="domain" description="AAA+ ATPase" evidence="13">
    <location>
        <begin position="37"/>
        <end position="179"/>
    </location>
</feature>
<gene>
    <name evidence="11 14" type="primary">dnaX</name>
    <name evidence="14" type="ORF">QBE54_10765</name>
</gene>
<keyword evidence="2 11" id="KW-0808">Transferase</keyword>
<accession>A0ABZ2YAN5</accession>
<dbReference type="InterPro" id="IPR012763">
    <property type="entry name" value="DNA_pol_III_sug/sutau_N"/>
</dbReference>
<keyword evidence="15" id="KW-1185">Reference proteome</keyword>
<evidence type="ECO:0000256" key="2">
    <source>
        <dbReference type="ARBA" id="ARBA00022679"/>
    </source>
</evidence>
<feature type="region of interest" description="Disordered" evidence="12">
    <location>
        <begin position="365"/>
        <end position="396"/>
    </location>
</feature>
<dbReference type="CDD" id="cd18137">
    <property type="entry name" value="HLD_clamp_pol_III_gamma_tau"/>
    <property type="match status" value="1"/>
</dbReference>
<evidence type="ECO:0000256" key="5">
    <source>
        <dbReference type="ARBA" id="ARBA00022723"/>
    </source>
</evidence>